<dbReference type="Proteomes" id="UP000492821">
    <property type="component" value="Unassembled WGS sequence"/>
</dbReference>
<dbReference type="PANTHER" id="PTHR15698:SF4">
    <property type="entry name" value="PHYTANOYL-COA HYDROXYLASE-INTERACTING PROTEIN-LIKE C-TERMINAL DOMAIN-CONTAINING PROTEIN"/>
    <property type="match status" value="1"/>
</dbReference>
<organism evidence="2 3">
    <name type="scientific">Panagrellus redivivus</name>
    <name type="common">Microworm</name>
    <dbReference type="NCBI Taxonomy" id="6233"/>
    <lineage>
        <taxon>Eukaryota</taxon>
        <taxon>Metazoa</taxon>
        <taxon>Ecdysozoa</taxon>
        <taxon>Nematoda</taxon>
        <taxon>Chromadorea</taxon>
        <taxon>Rhabditida</taxon>
        <taxon>Tylenchina</taxon>
        <taxon>Panagrolaimomorpha</taxon>
        <taxon>Panagrolaimoidea</taxon>
        <taxon>Panagrolaimidae</taxon>
        <taxon>Panagrellus</taxon>
    </lineage>
</organism>
<reference evidence="3" key="2">
    <citation type="submission" date="2020-10" db="UniProtKB">
        <authorList>
            <consortium name="WormBaseParasite"/>
        </authorList>
    </citation>
    <scope>IDENTIFICATION</scope>
</reference>
<dbReference type="PANTHER" id="PTHR15698">
    <property type="entry name" value="PROTEIN CBG15099"/>
    <property type="match status" value="1"/>
</dbReference>
<dbReference type="AlphaFoldDB" id="A0A7E4UMJ7"/>
<feature type="domain" description="Phytanoyl-CoA hydroxylase-interacting protein-like C-terminal" evidence="1">
    <location>
        <begin position="218"/>
        <end position="403"/>
    </location>
</feature>
<evidence type="ECO:0000313" key="3">
    <source>
        <dbReference type="WBParaSite" id="Pan_g10551.t1"/>
    </source>
</evidence>
<name>A0A7E4UMJ7_PANRE</name>
<evidence type="ECO:0000313" key="2">
    <source>
        <dbReference type="Proteomes" id="UP000492821"/>
    </source>
</evidence>
<dbReference type="WBParaSite" id="Pan_g10551.t1">
    <property type="protein sequence ID" value="Pan_g10551.t1"/>
    <property type="gene ID" value="Pan_g10551"/>
</dbReference>
<dbReference type="InterPro" id="IPR042868">
    <property type="entry name" value="PHYHIP/PHYHIPL"/>
</dbReference>
<reference evidence="2" key="1">
    <citation type="journal article" date="2013" name="Genetics">
        <title>The draft genome and transcriptome of Panagrellus redivivus are shaped by the harsh demands of a free-living lifestyle.</title>
        <authorList>
            <person name="Srinivasan J."/>
            <person name="Dillman A.R."/>
            <person name="Macchietto M.G."/>
            <person name="Heikkinen L."/>
            <person name="Lakso M."/>
            <person name="Fracchia K.M."/>
            <person name="Antoshechkin I."/>
            <person name="Mortazavi A."/>
            <person name="Wong G."/>
            <person name="Sternberg P.W."/>
        </authorList>
    </citation>
    <scope>NUCLEOTIDE SEQUENCE [LARGE SCALE GENOMIC DNA]</scope>
    <source>
        <strain evidence="2">MT8872</strain>
    </source>
</reference>
<evidence type="ECO:0000259" key="1">
    <source>
        <dbReference type="Pfam" id="PF19281"/>
    </source>
</evidence>
<keyword evidence="2" id="KW-1185">Reference proteome</keyword>
<dbReference type="GO" id="GO:0005737">
    <property type="term" value="C:cytoplasm"/>
    <property type="evidence" value="ECO:0007669"/>
    <property type="project" value="TreeGrafter"/>
</dbReference>
<accession>A0A7E4UMJ7</accession>
<dbReference type="InterPro" id="IPR045545">
    <property type="entry name" value="PHYIP/PHIPL_C"/>
</dbReference>
<protein>
    <submittedName>
        <fullName evidence="3">PHYHIP_C domain-containing protein</fullName>
    </submittedName>
</protein>
<sequence length="471" mass="54418">MRAWDYDLPPGPMPPHPPGYRAHPVRPSLAVQHRQAIAPYAVRPRSHVPPPASETGRFFNLDGTWRSNEPTWRSPPTIGPAPPPMAQVHDYWTPRAVTQPMPRHLPQQRQLWKDFNAPSKPAEIKFFEKKSAKEITVRFKMPEIPYREIADRKITIHEGGENGRLLESTHLNPQDFEWSFKTTPGETYHITLTVKNERGRVTAFGSCDIRATFNISEMKQLYERAVFFCSRARNAMHPFQLLYRCKPQIYWDDIKIRSRCIMHKYIKDENGQAANPINGNIHGLFFSARLMPDGSLPPTSPFGNVRMCIPANFLLDPDRVDLYFCDFYCNKSTHYVTVVICAKGTDIDSFCHDRLLPLPVMNPFLRIERTRDGFEFFVNRVVWVEIYYTDNVPLVWGRFDNIRTTGIGTSKIGGLPHNNALDRKSNPSTYKARTKIHALNEDVIQKYERISNAIVQKRAKLAKHFAKYRDV</sequence>
<proteinExistence type="predicted"/>
<dbReference type="Pfam" id="PF19281">
    <property type="entry name" value="PHYHIP_C"/>
    <property type="match status" value="1"/>
</dbReference>